<proteinExistence type="predicted"/>
<evidence type="ECO:0000313" key="2">
    <source>
        <dbReference type="EMBL" id="KUK97113.1"/>
    </source>
</evidence>
<accession>A0A101IL59</accession>
<comment type="caution">
    <text evidence="2">The sequence shown here is derived from an EMBL/GenBank/DDBJ whole genome shotgun (WGS) entry which is preliminary data.</text>
</comment>
<evidence type="ECO:0000313" key="3">
    <source>
        <dbReference type="Proteomes" id="UP000053961"/>
    </source>
</evidence>
<dbReference type="Proteomes" id="UP000057043">
    <property type="component" value="Unassembled WGS sequence"/>
</dbReference>
<dbReference type="AlphaFoldDB" id="A0A101IL59"/>
<reference evidence="3 4" key="2">
    <citation type="journal article" date="2015" name="MBio">
        <title>Genome-Resolved Metagenomic Analysis Reveals Roles for Candidate Phyla and Other Microbial Community Members in Biogeochemical Transformations in Oil Reservoirs.</title>
        <authorList>
            <person name="Hu P."/>
            <person name="Tom L."/>
            <person name="Singh A."/>
            <person name="Thomas B.C."/>
            <person name="Baker B.J."/>
            <person name="Piceno Y.M."/>
            <person name="Andersen G.L."/>
            <person name="Banfield J.F."/>
        </authorList>
    </citation>
    <scope>NUCLEOTIDE SEQUENCE [LARGE SCALE GENOMIC DNA]</scope>
    <source>
        <strain evidence="1">57_489</strain>
    </source>
</reference>
<dbReference type="InterPro" id="IPR044561">
    <property type="entry name" value="ACT_ThrD-II-like"/>
</dbReference>
<dbReference type="EMBL" id="LGFT01000021">
    <property type="protein sequence ID" value="KUK44583.1"/>
    <property type="molecule type" value="Genomic_DNA"/>
</dbReference>
<dbReference type="CDD" id="cd04886">
    <property type="entry name" value="ACT_ThrD-II-like"/>
    <property type="match status" value="1"/>
</dbReference>
<name>A0A101IL59_9EURY</name>
<evidence type="ECO:0000313" key="4">
    <source>
        <dbReference type="Proteomes" id="UP000057043"/>
    </source>
</evidence>
<protein>
    <submittedName>
        <fullName evidence="2">Amino acid-binding ACT domain protein</fullName>
    </submittedName>
</protein>
<reference evidence="2" key="1">
    <citation type="journal article" date="2015" name="MBio">
        <title>Genome-resolved metagenomic analysis reveals roles for candidate phyla and other microbial community members in biogeochemical transformations in oil reservoirs.</title>
        <authorList>
            <person name="Hu P."/>
            <person name="Tom L."/>
            <person name="Singh A."/>
            <person name="Thomas B.C."/>
            <person name="Baker B.J."/>
            <person name="Piceno Y.M."/>
            <person name="Andersen G.L."/>
            <person name="Banfield J.F."/>
        </authorList>
    </citation>
    <scope>NUCLEOTIDE SEQUENCE [LARGE SCALE GENOMIC DNA]</scope>
    <source>
        <strain evidence="2">56_747</strain>
    </source>
</reference>
<gene>
    <name evidence="1" type="ORF">XD72_1035</name>
    <name evidence="2" type="ORF">XE07_0498</name>
</gene>
<sequence length="168" mass="18908">MRLSMDLELQDIPGQLMQSLEPFKKYKGNIISVVHHRDRKTPRGTVPVQIVFEIDPSNIENVKRHLEENGIVVVRAGEDRFIEDISVLLIGHVVHTDLGDTIDQIDSTGFAEVEDLSLRMPGIDEPSSAYMRIRATGKEEIGKSLSILREVGEKKDLLVIEPIEAEKI</sequence>
<dbReference type="PATRIC" id="fig|301375.6.peg.1398"/>
<evidence type="ECO:0000313" key="1">
    <source>
        <dbReference type="EMBL" id="KUK44583.1"/>
    </source>
</evidence>
<dbReference type="EMBL" id="LGHB01000004">
    <property type="protein sequence ID" value="KUK97113.1"/>
    <property type="molecule type" value="Genomic_DNA"/>
</dbReference>
<organism evidence="2 3">
    <name type="scientific">Methanothrix harundinacea</name>
    <dbReference type="NCBI Taxonomy" id="301375"/>
    <lineage>
        <taxon>Archaea</taxon>
        <taxon>Methanobacteriati</taxon>
        <taxon>Methanobacteriota</taxon>
        <taxon>Stenosarchaea group</taxon>
        <taxon>Methanomicrobia</taxon>
        <taxon>Methanotrichales</taxon>
        <taxon>Methanotrichaceae</taxon>
        <taxon>Methanothrix</taxon>
    </lineage>
</organism>
<dbReference type="Proteomes" id="UP000053961">
    <property type="component" value="Unassembled WGS sequence"/>
</dbReference>